<proteinExistence type="predicted"/>
<evidence type="ECO:0000313" key="2">
    <source>
        <dbReference type="EMBL" id="AFU58991.1"/>
    </source>
</evidence>
<dbReference type="Gene3D" id="3.40.50.10900">
    <property type="entry name" value="PAC-like subunit"/>
    <property type="match status" value="1"/>
</dbReference>
<dbReference type="InParanoid" id="K0ICA1"/>
<protein>
    <recommendedName>
        <fullName evidence="4">Proteasome assembly chaperone family protein</fullName>
    </recommendedName>
</protein>
<reference evidence="2 3" key="1">
    <citation type="journal article" date="2012" name="Environ. Microbiol.">
        <title>The genome of the ammonia-oxidizing Candidatus Nitrososphaera gargensis: insights into metabolic versatility and environmental adaptations.</title>
        <authorList>
            <person name="Spang A."/>
            <person name="Poehlein A."/>
            <person name="Offre P."/>
            <person name="Zumbragel S."/>
            <person name="Haider S."/>
            <person name="Rychlik N."/>
            <person name="Nowka B."/>
            <person name="Schmeisser C."/>
            <person name="Lebedeva E.V."/>
            <person name="Rattei T."/>
            <person name="Bohm C."/>
            <person name="Schmid M."/>
            <person name="Galushko A."/>
            <person name="Hatzenpichler R."/>
            <person name="Weinmaier T."/>
            <person name="Daniel R."/>
            <person name="Schleper C."/>
            <person name="Spieck E."/>
            <person name="Streit W."/>
            <person name="Wagner M."/>
        </authorList>
    </citation>
    <scope>NUCLEOTIDE SEQUENCE [LARGE SCALE GENOMIC DNA]</scope>
    <source>
        <strain evidence="3">Ga9.2</strain>
    </source>
</reference>
<dbReference type="GeneID" id="13795922"/>
<accession>K0ICA1</accession>
<gene>
    <name evidence="2" type="ordered locus">Ngar_c20590</name>
</gene>
<dbReference type="RefSeq" id="WP_015019526.1">
    <property type="nucleotide sequence ID" value="NC_018719.1"/>
</dbReference>
<keyword evidence="1" id="KW-0175">Coiled coil</keyword>
<organism evidence="2 3">
    <name type="scientific">Nitrososphaera gargensis (strain Ga9.2)</name>
    <dbReference type="NCBI Taxonomy" id="1237085"/>
    <lineage>
        <taxon>Archaea</taxon>
        <taxon>Nitrososphaerota</taxon>
        <taxon>Nitrososphaeria</taxon>
        <taxon>Nitrososphaerales</taxon>
        <taxon>Nitrososphaeraceae</taxon>
        <taxon>Nitrososphaera</taxon>
    </lineage>
</organism>
<keyword evidence="3" id="KW-1185">Reference proteome</keyword>
<feature type="coiled-coil region" evidence="1">
    <location>
        <begin position="248"/>
        <end position="275"/>
    </location>
</feature>
<evidence type="ECO:0008006" key="4">
    <source>
        <dbReference type="Google" id="ProtNLM"/>
    </source>
</evidence>
<dbReference type="SUPFAM" id="SSF159659">
    <property type="entry name" value="Cgl1923-like"/>
    <property type="match status" value="1"/>
</dbReference>
<dbReference type="BioCyc" id="CNIT1237085:G1324-2057-MONOMER"/>
<dbReference type="EMBL" id="CP002408">
    <property type="protein sequence ID" value="AFU58991.1"/>
    <property type="molecule type" value="Genomic_DNA"/>
</dbReference>
<dbReference type="PANTHER" id="PTHR35610">
    <property type="entry name" value="3-ISOPROPYLMALATE DEHYDRATASE-RELATED"/>
    <property type="match status" value="1"/>
</dbReference>
<evidence type="ECO:0000313" key="3">
    <source>
        <dbReference type="Proteomes" id="UP000008037"/>
    </source>
</evidence>
<name>K0ICA1_NITGG</name>
<dbReference type="AlphaFoldDB" id="K0ICA1"/>
<dbReference type="InterPro" id="IPR038389">
    <property type="entry name" value="PSMG2_sf"/>
</dbReference>
<dbReference type="KEGG" id="nga:Ngar_c20590"/>
<dbReference type="STRING" id="1237085.Ngar_c20590"/>
<dbReference type="Proteomes" id="UP000008037">
    <property type="component" value="Chromosome"/>
</dbReference>
<dbReference type="HOGENOM" id="CLU_075000_0_0_2"/>
<dbReference type="Pfam" id="PF09754">
    <property type="entry name" value="PAC2"/>
    <property type="match status" value="1"/>
</dbReference>
<dbReference type="OrthoDB" id="31247at2157"/>
<dbReference type="InterPro" id="IPR019151">
    <property type="entry name" value="Proteasome_assmbl_chaperone_2"/>
</dbReference>
<evidence type="ECO:0000256" key="1">
    <source>
        <dbReference type="SAM" id="Coils"/>
    </source>
</evidence>
<sequence length="278" mass="30511">MNPRPNRKNSNNLPVVSDGYTKVLPVTNQKIVLERPVLIAGFPDSGMIGSVTINHIIEQLKMHQIGYIESQHVMPAAIFIGKRFRHAFRIYANDSGTVCALICEVPVTARGTYSIINTIVDWCMNAKVSEIVVLGGILPANFSPPYLLERKAMLLRNELAEKPSAQSPNPADSLGMAVPDDAIIVGLSGSLLSVCAARGLGCTALMIPTMVESPDPEGAAIVLEALPKILPGLKVDTSSLRQKVEMIKKHLEEFLKMHRQQLQDYERSASREAERIYK</sequence>